<dbReference type="RefSeq" id="WP_208056557.1">
    <property type="nucleotide sequence ID" value="NZ_JAGEMK010000008.1"/>
</dbReference>
<evidence type="ECO:0000256" key="2">
    <source>
        <dbReference type="ARBA" id="ARBA00007579"/>
    </source>
</evidence>
<dbReference type="FunFam" id="3.90.79.10:FF:000009">
    <property type="entry name" value="Isopentenyl-diphosphate Delta-isomerase"/>
    <property type="match status" value="1"/>
</dbReference>
<evidence type="ECO:0000256" key="5">
    <source>
        <dbReference type="ARBA" id="ARBA00022723"/>
    </source>
</evidence>
<evidence type="ECO:0000256" key="4">
    <source>
        <dbReference type="ARBA" id="ARBA00022490"/>
    </source>
</evidence>
<dbReference type="InterPro" id="IPR015797">
    <property type="entry name" value="NUDIX_hydrolase-like_dom_sf"/>
</dbReference>
<keyword evidence="14" id="KW-1185">Reference proteome</keyword>
<organism evidence="13 14">
    <name type="scientific">Actinotalea soli</name>
    <dbReference type="NCBI Taxonomy" id="2819234"/>
    <lineage>
        <taxon>Bacteria</taxon>
        <taxon>Bacillati</taxon>
        <taxon>Actinomycetota</taxon>
        <taxon>Actinomycetes</taxon>
        <taxon>Micrococcales</taxon>
        <taxon>Cellulomonadaceae</taxon>
        <taxon>Actinotalea</taxon>
    </lineage>
</organism>
<dbReference type="PANTHER" id="PTHR10885">
    <property type="entry name" value="ISOPENTENYL-DIPHOSPHATE DELTA-ISOMERASE"/>
    <property type="match status" value="1"/>
</dbReference>
<evidence type="ECO:0000256" key="9">
    <source>
        <dbReference type="ARBA" id="ARBA00023235"/>
    </source>
</evidence>
<comment type="subcellular location">
    <subcellularLocation>
        <location evidence="10">Cytoplasm</location>
    </subcellularLocation>
</comment>
<reference evidence="13" key="1">
    <citation type="submission" date="2021-03" db="EMBL/GenBank/DDBJ databases">
        <title>Actinotalea soli sp. nov., isolated from soil.</title>
        <authorList>
            <person name="Ping W."/>
            <person name="Zhang J."/>
        </authorList>
    </citation>
    <scope>NUCLEOTIDE SEQUENCE</scope>
    <source>
        <strain evidence="13">BY-33</strain>
    </source>
</reference>
<name>A0A939LX47_9CELL</name>
<dbReference type="GO" id="GO:0046872">
    <property type="term" value="F:metal ion binding"/>
    <property type="evidence" value="ECO:0007669"/>
    <property type="project" value="UniProtKB-KW"/>
</dbReference>
<dbReference type="EC" id="5.3.3.2" evidence="3 10"/>
<dbReference type="Pfam" id="PF00293">
    <property type="entry name" value="NUDIX"/>
    <property type="match status" value="1"/>
</dbReference>
<proteinExistence type="inferred from homology"/>
<keyword evidence="8 10" id="KW-0414">Isoprene biosynthesis</keyword>
<keyword evidence="9 10" id="KW-0413">Isomerase</keyword>
<dbReference type="CDD" id="cd02885">
    <property type="entry name" value="NUDIX_IPP_Isomerase"/>
    <property type="match status" value="1"/>
</dbReference>
<dbReference type="InterPro" id="IPR056375">
    <property type="entry name" value="Idi_bact"/>
</dbReference>
<keyword evidence="6 10" id="KW-0460">Magnesium</keyword>
<evidence type="ECO:0000256" key="6">
    <source>
        <dbReference type="ARBA" id="ARBA00022842"/>
    </source>
</evidence>
<feature type="binding site" evidence="10">
    <location>
        <position position="34"/>
    </location>
    <ligand>
        <name>Mn(2+)</name>
        <dbReference type="ChEBI" id="CHEBI:29035"/>
    </ligand>
</feature>
<evidence type="ECO:0000256" key="7">
    <source>
        <dbReference type="ARBA" id="ARBA00023211"/>
    </source>
</evidence>
<evidence type="ECO:0000256" key="3">
    <source>
        <dbReference type="ARBA" id="ARBA00012057"/>
    </source>
</evidence>
<dbReference type="GO" id="GO:0005737">
    <property type="term" value="C:cytoplasm"/>
    <property type="evidence" value="ECO:0007669"/>
    <property type="project" value="UniProtKB-SubCell"/>
</dbReference>
<keyword evidence="4 10" id="KW-0963">Cytoplasm</keyword>
<dbReference type="PIRSF" id="PIRSF018427">
    <property type="entry name" value="Isopntndiph_ism"/>
    <property type="match status" value="1"/>
</dbReference>
<evidence type="ECO:0000259" key="12">
    <source>
        <dbReference type="PROSITE" id="PS51462"/>
    </source>
</evidence>
<dbReference type="PROSITE" id="PS51462">
    <property type="entry name" value="NUDIX"/>
    <property type="match status" value="1"/>
</dbReference>
<dbReference type="InterPro" id="IPR000086">
    <property type="entry name" value="NUDIX_hydrolase_dom"/>
</dbReference>
<evidence type="ECO:0000313" key="13">
    <source>
        <dbReference type="EMBL" id="MBO1752867.1"/>
    </source>
</evidence>
<feature type="binding site" evidence="10">
    <location>
        <position position="118"/>
    </location>
    <ligand>
        <name>Mn(2+)</name>
        <dbReference type="ChEBI" id="CHEBI:29035"/>
    </ligand>
</feature>
<feature type="binding site" evidence="10">
    <location>
        <position position="27"/>
    </location>
    <ligand>
        <name>Mn(2+)</name>
        <dbReference type="ChEBI" id="CHEBI:29035"/>
    </ligand>
</feature>
<comment type="pathway">
    <text evidence="1 10">Isoprenoid biosynthesis; dimethylallyl diphosphate biosynthesis; dimethylallyl diphosphate from isopentenyl diphosphate: step 1/1.</text>
</comment>
<evidence type="ECO:0000313" key="14">
    <source>
        <dbReference type="Proteomes" id="UP000664209"/>
    </source>
</evidence>
<keyword evidence="5 10" id="KW-0479">Metal-binding</keyword>
<protein>
    <recommendedName>
        <fullName evidence="3 10">Isopentenyl-diphosphate Delta-isomerase</fullName>
        <shortName evidence="10">IPP isomerase</shortName>
        <ecNumber evidence="3 10">5.3.3.2</ecNumber>
    </recommendedName>
    <alternativeName>
        <fullName evidence="10">IPP:DMAPP isomerase</fullName>
    </alternativeName>
    <alternativeName>
        <fullName evidence="10">Isopentenyl pyrophosphate isomerase</fullName>
    </alternativeName>
</protein>
<dbReference type="NCBIfam" id="TIGR02150">
    <property type="entry name" value="IPP_isom_1"/>
    <property type="match status" value="1"/>
</dbReference>
<comment type="similarity">
    <text evidence="2 10">Belongs to the IPP isomerase type 1 family.</text>
</comment>
<dbReference type="GO" id="GO:0008299">
    <property type="term" value="P:isoprenoid biosynthetic process"/>
    <property type="evidence" value="ECO:0007669"/>
    <property type="project" value="UniProtKB-UniRule"/>
</dbReference>
<feature type="domain" description="Nudix hydrolase" evidence="12">
    <location>
        <begin position="32"/>
        <end position="166"/>
    </location>
</feature>
<dbReference type="EMBL" id="JAGEMK010000008">
    <property type="protein sequence ID" value="MBO1752867.1"/>
    <property type="molecule type" value="Genomic_DNA"/>
</dbReference>
<comment type="cofactor">
    <cofactor evidence="10">
        <name>Mn(2+)</name>
        <dbReference type="ChEBI" id="CHEBI:29035"/>
    </cofactor>
    <text evidence="10">Binds 1 Mn(2+) ion per subunit.</text>
</comment>
<evidence type="ECO:0000256" key="10">
    <source>
        <dbReference type="HAMAP-Rule" id="MF_00202"/>
    </source>
</evidence>
<dbReference type="Proteomes" id="UP000664209">
    <property type="component" value="Unassembled WGS sequence"/>
</dbReference>
<feature type="binding site" evidence="10">
    <location>
        <position position="116"/>
    </location>
    <ligand>
        <name>Mn(2+)</name>
        <dbReference type="ChEBI" id="CHEBI:29035"/>
    </ligand>
</feature>
<dbReference type="AlphaFoldDB" id="A0A939LX47"/>
<dbReference type="HAMAP" id="MF_00202">
    <property type="entry name" value="Idi"/>
    <property type="match status" value="1"/>
</dbReference>
<gene>
    <name evidence="10 13" type="primary">idi</name>
    <name evidence="13" type="ORF">J4G33_13725</name>
</gene>
<dbReference type="PANTHER" id="PTHR10885:SF0">
    <property type="entry name" value="ISOPENTENYL-DIPHOSPHATE DELTA-ISOMERASE"/>
    <property type="match status" value="1"/>
</dbReference>
<dbReference type="GO" id="GO:0050992">
    <property type="term" value="P:dimethylallyl diphosphate biosynthetic process"/>
    <property type="evidence" value="ECO:0007669"/>
    <property type="project" value="UniProtKB-UniRule"/>
</dbReference>
<comment type="cofactor">
    <cofactor evidence="10">
        <name>Mg(2+)</name>
        <dbReference type="ChEBI" id="CHEBI:18420"/>
    </cofactor>
    <text evidence="10">Binds 1 Mg(2+) ion per subunit. The magnesium ion binds only when substrate is bound.</text>
</comment>
<dbReference type="NCBIfam" id="NF002995">
    <property type="entry name" value="PRK03759.1"/>
    <property type="match status" value="1"/>
</dbReference>
<comment type="caution">
    <text evidence="13">The sequence shown here is derived from an EMBL/GenBank/DDBJ whole genome shotgun (WGS) entry which is preliminary data.</text>
</comment>
<dbReference type="Gene3D" id="3.90.79.10">
    <property type="entry name" value="Nucleoside Triphosphate Pyrophosphohydrolase"/>
    <property type="match status" value="1"/>
</dbReference>
<feature type="binding site" evidence="10">
    <location>
        <position position="89"/>
    </location>
    <ligand>
        <name>Mg(2+)</name>
        <dbReference type="ChEBI" id="CHEBI:18420"/>
    </ligand>
</feature>
<dbReference type="SUPFAM" id="SSF55811">
    <property type="entry name" value="Nudix"/>
    <property type="match status" value="1"/>
</dbReference>
<keyword evidence="7 10" id="KW-0464">Manganese</keyword>
<feature type="active site" evidence="10 11">
    <location>
        <position position="69"/>
    </location>
</feature>
<dbReference type="InterPro" id="IPR011876">
    <property type="entry name" value="IsopentenylPP_isomerase_typ1"/>
</dbReference>
<dbReference type="GO" id="GO:0004452">
    <property type="term" value="F:isopentenyl-diphosphate delta-isomerase activity"/>
    <property type="evidence" value="ECO:0007669"/>
    <property type="project" value="UniProtKB-UniRule"/>
</dbReference>
<comment type="function">
    <text evidence="10">Catalyzes the 1,3-allylic rearrangement of the homoallylic substrate isopentenyl (IPP) to its highly electrophilic allylic isomer, dimethylallyl diphosphate (DMAPP).</text>
</comment>
<sequence>MPPTTETVVLLDDDGARIGTADKASVHTADTHLHLAFSCHVIDGEGRLLMTRRALSKKTWPGVWTNSVCGHPGPDESFEDAIRRRAEFELGLTVTDVELVLPDFRYRAVDASGIVENEICPVYTARTGGAPLPNPDEVMDVAWIRPEDLHHVVAVAHWALSPWLVEHAADLSLAMLAGEPAGPTAGRP</sequence>
<evidence type="ECO:0000256" key="8">
    <source>
        <dbReference type="ARBA" id="ARBA00023229"/>
    </source>
</evidence>
<evidence type="ECO:0000256" key="1">
    <source>
        <dbReference type="ARBA" id="ARBA00004826"/>
    </source>
</evidence>
<comment type="catalytic activity">
    <reaction evidence="10">
        <text>isopentenyl diphosphate = dimethylallyl diphosphate</text>
        <dbReference type="Rhea" id="RHEA:23284"/>
        <dbReference type="ChEBI" id="CHEBI:57623"/>
        <dbReference type="ChEBI" id="CHEBI:128769"/>
        <dbReference type="EC" id="5.3.3.2"/>
    </reaction>
</comment>
<accession>A0A939LX47</accession>
<feature type="binding site" evidence="10">
    <location>
        <position position="71"/>
    </location>
    <ligand>
        <name>Mn(2+)</name>
        <dbReference type="ChEBI" id="CHEBI:29035"/>
    </ligand>
</feature>
<evidence type="ECO:0000256" key="11">
    <source>
        <dbReference type="PIRSR" id="PIRSR018427-1"/>
    </source>
</evidence>
<feature type="active site" evidence="10 11">
    <location>
        <position position="118"/>
    </location>
</feature>